<protein>
    <submittedName>
        <fullName evidence="6">DNA invertase Pin-like site-specific DNA recombinase</fullName>
    </submittedName>
</protein>
<dbReference type="SUPFAM" id="SSF53041">
    <property type="entry name" value="Resolvase-like"/>
    <property type="match status" value="1"/>
</dbReference>
<feature type="region of interest" description="Disordered" evidence="4">
    <location>
        <begin position="576"/>
        <end position="600"/>
    </location>
</feature>
<dbReference type="Gene3D" id="3.40.50.1390">
    <property type="entry name" value="Resolvase, N-terminal catalytic domain"/>
    <property type="match status" value="1"/>
</dbReference>
<dbReference type="AlphaFoldDB" id="A0A7X5Y8D8"/>
<sequence>MIDYAKLQSTTYLIVLYARFSDGSQKRGTSLERQFDVMTKEVERLGLSHVRERRIKDEGKSAYHGHHRASGNFGEFESEVMAGEHSNTLLMVERLDRLSRQGHEATLDLLRALTRNGVSVMTLDGDFYPAGEPITLVQVITSSVKAETAKEEGAKRAYRTADNWNRLRHKAKGEKKALTKLVPPWIIVLPNRSMIVDRVREALVHRMFALADAGMGARGIANTFNKEGIKPWARFKGREPKIWEHTKITRILANRAVLGEFHPKVDGKPCPDGPWLDHYPVIVAADLFERVRQNANVREAVKGGAKSAEVPNLFSALARCECCGSNLAYQKGRKAGVFYTKGGKTYSYKRPVGSLVCRVAYNGGDCSNRAYVAYLTFEDAVLDMCLHLALDDGSFARKDEVARLNTLIAGRERAVNVATERAQALWRAFAQTASPMAMGVAQEAEAEAEELAKNVKALKRQREAARGRVSGAEHLARVAGIRANLYTKNLKERRQIRVKVAQSIRSVVTDITVNADKVATVVIANGLGIIRIDGKGRVLTPVLHGQPVLHQKEYQLAALDAADQMHATRTDILRRARRRTTENSGRKQLPDSETHESLGM</sequence>
<dbReference type="Pfam" id="PF13408">
    <property type="entry name" value="Zn_ribbon_recom"/>
    <property type="match status" value="1"/>
</dbReference>
<dbReference type="GO" id="GO:0000150">
    <property type="term" value="F:DNA strand exchange activity"/>
    <property type="evidence" value="ECO:0007669"/>
    <property type="project" value="InterPro"/>
</dbReference>
<dbReference type="PROSITE" id="PS51737">
    <property type="entry name" value="RECOMBINASE_DNA_BIND"/>
    <property type="match status" value="1"/>
</dbReference>
<evidence type="ECO:0000313" key="6">
    <source>
        <dbReference type="EMBL" id="NJC06437.1"/>
    </source>
</evidence>
<dbReference type="EMBL" id="JAATJC010000001">
    <property type="protein sequence ID" value="NJC06437.1"/>
    <property type="molecule type" value="Genomic_DNA"/>
</dbReference>
<keyword evidence="3" id="KW-0175">Coiled coil</keyword>
<keyword evidence="1" id="KW-0238">DNA-binding</keyword>
<dbReference type="SMART" id="SM00857">
    <property type="entry name" value="Resolvase"/>
    <property type="match status" value="1"/>
</dbReference>
<dbReference type="CDD" id="cd00338">
    <property type="entry name" value="Ser_Recombinase"/>
    <property type="match status" value="1"/>
</dbReference>
<keyword evidence="2" id="KW-0233">DNA recombination</keyword>
<evidence type="ECO:0000256" key="4">
    <source>
        <dbReference type="SAM" id="MobiDB-lite"/>
    </source>
</evidence>
<organism evidence="6 7">
    <name type="scientific">Sphingomonas kaistensis</name>
    <dbReference type="NCBI Taxonomy" id="298708"/>
    <lineage>
        <taxon>Bacteria</taxon>
        <taxon>Pseudomonadati</taxon>
        <taxon>Pseudomonadota</taxon>
        <taxon>Alphaproteobacteria</taxon>
        <taxon>Sphingomonadales</taxon>
        <taxon>Sphingomonadaceae</taxon>
        <taxon>Sphingomonas</taxon>
    </lineage>
</organism>
<evidence type="ECO:0000313" key="7">
    <source>
        <dbReference type="Proteomes" id="UP000558192"/>
    </source>
</evidence>
<accession>A0A7X5Y8D8</accession>
<evidence type="ECO:0000259" key="5">
    <source>
        <dbReference type="PROSITE" id="PS51737"/>
    </source>
</evidence>
<reference evidence="6 7" key="1">
    <citation type="submission" date="2020-03" db="EMBL/GenBank/DDBJ databases">
        <title>Genomic Encyclopedia of Type Strains, Phase IV (KMG-IV): sequencing the most valuable type-strain genomes for metagenomic binning, comparative biology and taxonomic classification.</title>
        <authorList>
            <person name="Goeker M."/>
        </authorList>
    </citation>
    <scope>NUCLEOTIDE SEQUENCE [LARGE SCALE GENOMIC DNA]</scope>
    <source>
        <strain evidence="6 7">DSM 16846</strain>
    </source>
</reference>
<evidence type="ECO:0000256" key="1">
    <source>
        <dbReference type="ARBA" id="ARBA00023125"/>
    </source>
</evidence>
<dbReference type="Pfam" id="PF07508">
    <property type="entry name" value="Recombinase"/>
    <property type="match status" value="1"/>
</dbReference>
<dbReference type="GO" id="GO:0003677">
    <property type="term" value="F:DNA binding"/>
    <property type="evidence" value="ECO:0007669"/>
    <property type="project" value="UniProtKB-KW"/>
</dbReference>
<dbReference type="InterPro" id="IPR025827">
    <property type="entry name" value="Zn_ribbon_recom_dom"/>
</dbReference>
<dbReference type="PANTHER" id="PTHR30461:SF2">
    <property type="entry name" value="SERINE RECOMBINASE PINE-RELATED"/>
    <property type="match status" value="1"/>
</dbReference>
<dbReference type="InterPro" id="IPR036162">
    <property type="entry name" value="Resolvase-like_N_sf"/>
</dbReference>
<dbReference type="InterPro" id="IPR006119">
    <property type="entry name" value="Resolv_N"/>
</dbReference>
<keyword evidence="7" id="KW-1185">Reference proteome</keyword>
<dbReference type="Gene3D" id="3.90.1750.20">
    <property type="entry name" value="Putative Large Serine Recombinase, Chain B, Domain 2"/>
    <property type="match status" value="1"/>
</dbReference>
<dbReference type="PANTHER" id="PTHR30461">
    <property type="entry name" value="DNA-INVERTASE FROM LAMBDOID PROPHAGE"/>
    <property type="match status" value="1"/>
</dbReference>
<feature type="coiled-coil region" evidence="3">
    <location>
        <begin position="441"/>
        <end position="468"/>
    </location>
</feature>
<dbReference type="InterPro" id="IPR011109">
    <property type="entry name" value="DNA_bind_recombinase_dom"/>
</dbReference>
<gene>
    <name evidence="6" type="ORF">GGQ97_002230</name>
</gene>
<evidence type="ECO:0000256" key="3">
    <source>
        <dbReference type="SAM" id="Coils"/>
    </source>
</evidence>
<dbReference type="RefSeq" id="WP_168069652.1">
    <property type="nucleotide sequence ID" value="NZ_JAATJC010000001.1"/>
</dbReference>
<name>A0A7X5Y8D8_9SPHN</name>
<dbReference type="Proteomes" id="UP000558192">
    <property type="component" value="Unassembled WGS sequence"/>
</dbReference>
<dbReference type="InterPro" id="IPR038109">
    <property type="entry name" value="DNA_bind_recomb_sf"/>
</dbReference>
<comment type="caution">
    <text evidence="6">The sequence shown here is derived from an EMBL/GenBank/DDBJ whole genome shotgun (WGS) entry which is preliminary data.</text>
</comment>
<feature type="domain" description="Recombinase" evidence="5">
    <location>
        <begin position="184"/>
        <end position="301"/>
    </location>
</feature>
<dbReference type="InterPro" id="IPR050639">
    <property type="entry name" value="SSR_resolvase"/>
</dbReference>
<proteinExistence type="predicted"/>
<evidence type="ECO:0000256" key="2">
    <source>
        <dbReference type="ARBA" id="ARBA00023172"/>
    </source>
</evidence>